<proteinExistence type="predicted"/>
<comment type="caution">
    <text evidence="2">The sequence shown here is derived from an EMBL/GenBank/DDBJ whole genome shotgun (WGS) entry which is preliminary data.</text>
</comment>
<sequence>MGGCRCVHDYEYCLLRLGRAYAWTSNGIWYAGEAHGSQRIYLGGSDRFTSRRDGHARSQSRWSFVRSGQDYPKRHVHPRLSLPPSTFPAFHGFAVARSRRHAMEGEVHMVVQHAYVSMLVGGTTPWRSCHATPPWEISRAAVLLRRPATLGHEGHVAGEGVRSRWSSGGQLIREPARRDA</sequence>
<protein>
    <submittedName>
        <fullName evidence="2">Uncharacterized protein</fullName>
    </submittedName>
</protein>
<dbReference type="AlphaFoldDB" id="A0A7C8M4Y4"/>
<name>A0A7C8M4Y4_9PLEO</name>
<evidence type="ECO:0000313" key="2">
    <source>
        <dbReference type="EMBL" id="KAF2867575.1"/>
    </source>
</evidence>
<dbReference type="EMBL" id="JAADJZ010000022">
    <property type="protein sequence ID" value="KAF2867575.1"/>
    <property type="molecule type" value="Genomic_DNA"/>
</dbReference>
<keyword evidence="3" id="KW-1185">Reference proteome</keyword>
<accession>A0A7C8M4Y4</accession>
<evidence type="ECO:0000313" key="3">
    <source>
        <dbReference type="Proteomes" id="UP000481861"/>
    </source>
</evidence>
<gene>
    <name evidence="2" type="ORF">BDV95DRAFT_597797</name>
</gene>
<feature type="region of interest" description="Disordered" evidence="1">
    <location>
        <begin position="160"/>
        <end position="180"/>
    </location>
</feature>
<evidence type="ECO:0000256" key="1">
    <source>
        <dbReference type="SAM" id="MobiDB-lite"/>
    </source>
</evidence>
<reference evidence="2 3" key="1">
    <citation type="submission" date="2020-01" db="EMBL/GenBank/DDBJ databases">
        <authorList>
            <consortium name="DOE Joint Genome Institute"/>
            <person name="Haridas S."/>
            <person name="Albert R."/>
            <person name="Binder M."/>
            <person name="Bloem J."/>
            <person name="Labutti K."/>
            <person name="Salamov A."/>
            <person name="Andreopoulos B."/>
            <person name="Baker S.E."/>
            <person name="Barry K."/>
            <person name="Bills G."/>
            <person name="Bluhm B.H."/>
            <person name="Cannon C."/>
            <person name="Castanera R."/>
            <person name="Culley D.E."/>
            <person name="Daum C."/>
            <person name="Ezra D."/>
            <person name="Gonzalez J.B."/>
            <person name="Henrissat B."/>
            <person name="Kuo A."/>
            <person name="Liang C."/>
            <person name="Lipzen A."/>
            <person name="Lutzoni F."/>
            <person name="Magnuson J."/>
            <person name="Mondo S."/>
            <person name="Nolan M."/>
            <person name="Ohm R."/>
            <person name="Pangilinan J."/>
            <person name="Park H.-J.H."/>
            <person name="Ramirez L."/>
            <person name="Alfaro M."/>
            <person name="Sun H."/>
            <person name="Tritt A."/>
            <person name="Yoshinaga Y."/>
            <person name="Zwiers L.-H.L."/>
            <person name="Turgeon B.G."/>
            <person name="Goodwin S.B."/>
            <person name="Spatafora J.W."/>
            <person name="Crous P.W."/>
            <person name="Grigoriev I.V."/>
        </authorList>
    </citation>
    <scope>NUCLEOTIDE SEQUENCE [LARGE SCALE GENOMIC DNA]</scope>
    <source>
        <strain evidence="2 3">CBS 611.86</strain>
    </source>
</reference>
<dbReference type="Proteomes" id="UP000481861">
    <property type="component" value="Unassembled WGS sequence"/>
</dbReference>
<organism evidence="2 3">
    <name type="scientific">Massariosphaeria phaeospora</name>
    <dbReference type="NCBI Taxonomy" id="100035"/>
    <lineage>
        <taxon>Eukaryota</taxon>
        <taxon>Fungi</taxon>
        <taxon>Dikarya</taxon>
        <taxon>Ascomycota</taxon>
        <taxon>Pezizomycotina</taxon>
        <taxon>Dothideomycetes</taxon>
        <taxon>Pleosporomycetidae</taxon>
        <taxon>Pleosporales</taxon>
        <taxon>Pleosporales incertae sedis</taxon>
        <taxon>Massariosphaeria</taxon>
    </lineage>
</organism>